<evidence type="ECO:0000313" key="2">
    <source>
        <dbReference type="Proteomes" id="UP000192276"/>
    </source>
</evidence>
<evidence type="ECO:0000313" key="1">
    <source>
        <dbReference type="EMBL" id="OQP56485.1"/>
    </source>
</evidence>
<comment type="caution">
    <text evidence="1">The sequence shown here is derived from an EMBL/GenBank/DDBJ whole genome shotgun (WGS) entry which is preliminary data.</text>
</comment>
<keyword evidence="2" id="KW-1185">Reference proteome</keyword>
<dbReference type="STRING" id="550983.A4R26_04820"/>
<dbReference type="EMBL" id="LWBP01000199">
    <property type="protein sequence ID" value="OQP56485.1"/>
    <property type="molecule type" value="Genomic_DNA"/>
</dbReference>
<accession>A0A1V9FDN6</accession>
<dbReference type="AlphaFoldDB" id="A0A1V9FDN6"/>
<sequence length="289" mass="32729">MKLKLLDYREIPDLPVGSNLEFFNDTLYLVDDDASDMMAINKKWQTLANHQLLRYDDPKILPGTKSDFEATTIVEVNSIPRLLVLGFDVKDSHHKAILVNLDDYTKEEYDITHFYNRLKETVGVINIESAAIVLGKLILCNRDHKTAPENHIIVTDAEFWKNQDKAEITTVSFDLPQTSNQVVGLSGLTYSYKNDWLVVTLISESNDKEHQSTGDSYLAVIENASRKVVRKKMKVNALFHLNETNSDFSGFNMLSVCIRSEKSSRLKLLLLADGSKVGKSGVFTVRIKE</sequence>
<dbReference type="Proteomes" id="UP000192276">
    <property type="component" value="Unassembled WGS sequence"/>
</dbReference>
<name>A0A1V9FDN6_9BACT</name>
<dbReference type="RefSeq" id="WP_081168630.1">
    <property type="nucleotide sequence ID" value="NZ_LWBP01000199.1"/>
</dbReference>
<organism evidence="1 2">
    <name type="scientific">Niastella populi</name>
    <dbReference type="NCBI Taxonomy" id="550983"/>
    <lineage>
        <taxon>Bacteria</taxon>
        <taxon>Pseudomonadati</taxon>
        <taxon>Bacteroidota</taxon>
        <taxon>Chitinophagia</taxon>
        <taxon>Chitinophagales</taxon>
        <taxon>Chitinophagaceae</taxon>
        <taxon>Niastella</taxon>
    </lineage>
</organism>
<dbReference type="InterPro" id="IPR053851">
    <property type="entry name" value="DUF6929"/>
</dbReference>
<dbReference type="OrthoDB" id="6710009at2"/>
<gene>
    <name evidence="1" type="ORF">A4R26_04820</name>
</gene>
<proteinExistence type="predicted"/>
<dbReference type="Pfam" id="PF22000">
    <property type="entry name" value="DUF6929"/>
    <property type="match status" value="1"/>
</dbReference>
<protein>
    <submittedName>
        <fullName evidence="1">Uncharacterized protein</fullName>
    </submittedName>
</protein>
<reference evidence="2" key="1">
    <citation type="submission" date="2016-04" db="EMBL/GenBank/DDBJ databases">
        <authorList>
            <person name="Chen L."/>
            <person name="Zhuang W."/>
            <person name="Wang G."/>
        </authorList>
    </citation>
    <scope>NUCLEOTIDE SEQUENCE [LARGE SCALE GENOMIC DNA]</scope>
    <source>
        <strain evidence="2">208</strain>
    </source>
</reference>